<feature type="compositionally biased region" description="Low complexity" evidence="1">
    <location>
        <begin position="421"/>
        <end position="442"/>
    </location>
</feature>
<feature type="compositionally biased region" description="Polar residues" evidence="1">
    <location>
        <begin position="1"/>
        <end position="17"/>
    </location>
</feature>
<gene>
    <name evidence="2" type="ORF">EK21DRAFT_91286</name>
</gene>
<protein>
    <submittedName>
        <fullName evidence="2">Uncharacterized protein</fullName>
    </submittedName>
</protein>
<evidence type="ECO:0000313" key="2">
    <source>
        <dbReference type="EMBL" id="KAF2027778.1"/>
    </source>
</evidence>
<organism evidence="2 3">
    <name type="scientific">Setomelanomma holmii</name>
    <dbReference type="NCBI Taxonomy" id="210430"/>
    <lineage>
        <taxon>Eukaryota</taxon>
        <taxon>Fungi</taxon>
        <taxon>Dikarya</taxon>
        <taxon>Ascomycota</taxon>
        <taxon>Pezizomycotina</taxon>
        <taxon>Dothideomycetes</taxon>
        <taxon>Pleosporomycetidae</taxon>
        <taxon>Pleosporales</taxon>
        <taxon>Pleosporineae</taxon>
        <taxon>Phaeosphaeriaceae</taxon>
        <taxon>Setomelanomma</taxon>
    </lineage>
</organism>
<reference evidence="2" key="1">
    <citation type="journal article" date="2020" name="Stud. Mycol.">
        <title>101 Dothideomycetes genomes: a test case for predicting lifestyles and emergence of pathogens.</title>
        <authorList>
            <person name="Haridas S."/>
            <person name="Albert R."/>
            <person name="Binder M."/>
            <person name="Bloem J."/>
            <person name="Labutti K."/>
            <person name="Salamov A."/>
            <person name="Andreopoulos B."/>
            <person name="Baker S."/>
            <person name="Barry K."/>
            <person name="Bills G."/>
            <person name="Bluhm B."/>
            <person name="Cannon C."/>
            <person name="Castanera R."/>
            <person name="Culley D."/>
            <person name="Daum C."/>
            <person name="Ezra D."/>
            <person name="Gonzalez J."/>
            <person name="Henrissat B."/>
            <person name="Kuo A."/>
            <person name="Liang C."/>
            <person name="Lipzen A."/>
            <person name="Lutzoni F."/>
            <person name="Magnuson J."/>
            <person name="Mondo S."/>
            <person name="Nolan M."/>
            <person name="Ohm R."/>
            <person name="Pangilinan J."/>
            <person name="Park H.-J."/>
            <person name="Ramirez L."/>
            <person name="Alfaro M."/>
            <person name="Sun H."/>
            <person name="Tritt A."/>
            <person name="Yoshinaga Y."/>
            <person name="Zwiers L.-H."/>
            <person name="Turgeon B."/>
            <person name="Goodwin S."/>
            <person name="Spatafora J."/>
            <person name="Crous P."/>
            <person name="Grigoriev I."/>
        </authorList>
    </citation>
    <scope>NUCLEOTIDE SEQUENCE</scope>
    <source>
        <strain evidence="2">CBS 110217</strain>
    </source>
</reference>
<accession>A0A9P4H3X5</accession>
<feature type="compositionally biased region" description="Acidic residues" evidence="1">
    <location>
        <begin position="374"/>
        <end position="383"/>
    </location>
</feature>
<proteinExistence type="predicted"/>
<feature type="compositionally biased region" description="Basic and acidic residues" evidence="1">
    <location>
        <begin position="56"/>
        <end position="78"/>
    </location>
</feature>
<feature type="region of interest" description="Disordered" evidence="1">
    <location>
        <begin position="132"/>
        <end position="156"/>
    </location>
</feature>
<dbReference type="EMBL" id="ML978222">
    <property type="protein sequence ID" value="KAF2027778.1"/>
    <property type="molecule type" value="Genomic_DNA"/>
</dbReference>
<feature type="region of interest" description="Disordered" evidence="1">
    <location>
        <begin position="1"/>
        <end position="78"/>
    </location>
</feature>
<evidence type="ECO:0000256" key="1">
    <source>
        <dbReference type="SAM" id="MobiDB-lite"/>
    </source>
</evidence>
<feature type="region of interest" description="Disordered" evidence="1">
    <location>
        <begin position="330"/>
        <end position="470"/>
    </location>
</feature>
<dbReference type="AlphaFoldDB" id="A0A9P4H3X5"/>
<comment type="caution">
    <text evidence="2">The sequence shown here is derived from an EMBL/GenBank/DDBJ whole genome shotgun (WGS) entry which is preliminary data.</text>
</comment>
<name>A0A9P4H3X5_9PLEO</name>
<feature type="compositionally biased region" description="Basic and acidic residues" evidence="1">
    <location>
        <begin position="333"/>
        <end position="363"/>
    </location>
</feature>
<sequence length="470" mass="51565">MNSPSKGAASKTPSDATLEQYRPEETDGATAAKQQEFDDANTEDGLVVTAGSNHKALTEVLERGDYDHSPSKDIGEDINRLSPCAKYDVNTATISSAERKVLESVVKGKTGASKPPQDLTMRPIRERERSEAACSKSEAAPQAGVKHRPKTPKSAADGLVLPKSVLPEFSTLTLAYNNYDNANRAATDVSIAWSPPENDSTVPTTDVKRQEYVLRLLLAFRNVESLQNAGRGNVKRWNSIESVEKHYGKGSMEKACWDILHNAERLHNEGPSFVRIYDPVILKNIEKDSHLSFEERIRHLVKLLCFYKSKCEDVMKPGQLEDIVASPRTKLQNCKENKKNNTERSEMLAKGREVKKAAKEAQDRNAPTTKSAGDDDDGEDEEAITVNDDTTILDHSGIDDKTEQEDTDKDIDRASASIFDTTTSEAPAATSVSAATSAAVPAIKRKHNAIAPDSGSADDTEHEPKRVYVE</sequence>
<dbReference type="OrthoDB" id="3794856at2759"/>
<evidence type="ECO:0000313" key="3">
    <source>
        <dbReference type="Proteomes" id="UP000799777"/>
    </source>
</evidence>
<keyword evidence="3" id="KW-1185">Reference proteome</keyword>
<dbReference type="Proteomes" id="UP000799777">
    <property type="component" value="Unassembled WGS sequence"/>
</dbReference>